<proteinExistence type="inferred from homology"/>
<keyword evidence="2 5" id="KW-0802">TPR repeat</keyword>
<comment type="similarity">
    <text evidence="3">Belongs to the RPAP3 family.</text>
</comment>
<keyword evidence="1" id="KW-0677">Repeat</keyword>
<dbReference type="Pfam" id="PF13432">
    <property type="entry name" value="TPR_16"/>
    <property type="match status" value="1"/>
</dbReference>
<evidence type="ECO:0000256" key="1">
    <source>
        <dbReference type="ARBA" id="ARBA00022737"/>
    </source>
</evidence>
<feature type="compositionally biased region" description="Basic residues" evidence="6">
    <location>
        <begin position="318"/>
        <end position="327"/>
    </location>
</feature>
<feature type="region of interest" description="Disordered" evidence="6">
    <location>
        <begin position="267"/>
        <end position="425"/>
    </location>
</feature>
<feature type="domain" description="RNA-polymerase II-associated protein 3-like C-terminal" evidence="7">
    <location>
        <begin position="469"/>
        <end position="529"/>
    </location>
</feature>
<feature type="repeat" description="TPR" evidence="5">
    <location>
        <begin position="149"/>
        <end position="182"/>
    </location>
</feature>
<evidence type="ECO:0000313" key="9">
    <source>
        <dbReference type="RefSeq" id="XP_032810298.1"/>
    </source>
</evidence>
<evidence type="ECO:0000256" key="4">
    <source>
        <dbReference type="ARBA" id="ARBA00040133"/>
    </source>
</evidence>
<evidence type="ECO:0000256" key="2">
    <source>
        <dbReference type="ARBA" id="ARBA00022803"/>
    </source>
</evidence>
<evidence type="ECO:0000256" key="6">
    <source>
        <dbReference type="SAM" id="MobiDB-lite"/>
    </source>
</evidence>
<feature type="compositionally biased region" description="Polar residues" evidence="6">
    <location>
        <begin position="444"/>
        <end position="465"/>
    </location>
</feature>
<dbReference type="KEGG" id="pmrn:116942458"/>
<gene>
    <name evidence="9" type="primary">LOC116942458</name>
</gene>
<dbReference type="Gene3D" id="1.25.40.10">
    <property type="entry name" value="Tetratricopeptide repeat domain"/>
    <property type="match status" value="1"/>
</dbReference>
<dbReference type="Proteomes" id="UP001318040">
    <property type="component" value="Chromosome 14"/>
</dbReference>
<dbReference type="SUPFAM" id="SSF48452">
    <property type="entry name" value="TPR-like"/>
    <property type="match status" value="1"/>
</dbReference>
<accession>A0AAJ7T2V7</accession>
<dbReference type="Pfam" id="PF13877">
    <property type="entry name" value="RPAP3_C"/>
    <property type="match status" value="1"/>
</dbReference>
<evidence type="ECO:0000259" key="7">
    <source>
        <dbReference type="Pfam" id="PF13877"/>
    </source>
</evidence>
<dbReference type="InterPro" id="IPR051966">
    <property type="entry name" value="RPAP3"/>
</dbReference>
<dbReference type="InterPro" id="IPR025986">
    <property type="entry name" value="RPAP3-like_C"/>
</dbReference>
<dbReference type="AlphaFoldDB" id="A0AAJ7T2V7"/>
<reference evidence="9" key="1">
    <citation type="submission" date="2025-08" db="UniProtKB">
        <authorList>
            <consortium name="RefSeq"/>
        </authorList>
    </citation>
    <scope>IDENTIFICATION</scope>
    <source>
        <tissue evidence="9">Sperm</tissue>
    </source>
</reference>
<dbReference type="RefSeq" id="XP_032810298.1">
    <property type="nucleotide sequence ID" value="XM_032954407.1"/>
</dbReference>
<feature type="compositionally biased region" description="Pro residues" evidence="6">
    <location>
        <begin position="359"/>
        <end position="371"/>
    </location>
</feature>
<name>A0AAJ7T2V7_PETMA</name>
<protein>
    <recommendedName>
        <fullName evidence="4">RNA polymerase II-associated protein 3</fullName>
    </recommendedName>
</protein>
<feature type="compositionally biased region" description="Polar residues" evidence="6">
    <location>
        <begin position="270"/>
        <end position="281"/>
    </location>
</feature>
<dbReference type="PANTHER" id="PTHR46423">
    <property type="entry name" value="RNA POLYMERASE II-ASSOCIATED PROTEIN 3"/>
    <property type="match status" value="1"/>
</dbReference>
<dbReference type="PROSITE" id="PS50005">
    <property type="entry name" value="TPR"/>
    <property type="match status" value="2"/>
</dbReference>
<feature type="repeat" description="TPR" evidence="5">
    <location>
        <begin position="217"/>
        <end position="250"/>
    </location>
</feature>
<evidence type="ECO:0000256" key="5">
    <source>
        <dbReference type="PROSITE-ProRule" id="PRU00339"/>
    </source>
</evidence>
<feature type="region of interest" description="Disordered" evidence="6">
    <location>
        <begin position="441"/>
        <end position="472"/>
    </location>
</feature>
<dbReference type="GO" id="GO:0101031">
    <property type="term" value="C:protein folding chaperone complex"/>
    <property type="evidence" value="ECO:0007669"/>
    <property type="project" value="TreeGrafter"/>
</dbReference>
<evidence type="ECO:0000256" key="3">
    <source>
        <dbReference type="ARBA" id="ARBA00038275"/>
    </source>
</evidence>
<evidence type="ECO:0000313" key="8">
    <source>
        <dbReference type="Proteomes" id="UP001318040"/>
    </source>
</evidence>
<organism evidence="8 9">
    <name type="scientific">Petromyzon marinus</name>
    <name type="common">Sea lamprey</name>
    <dbReference type="NCBI Taxonomy" id="7757"/>
    <lineage>
        <taxon>Eukaryota</taxon>
        <taxon>Metazoa</taxon>
        <taxon>Chordata</taxon>
        <taxon>Craniata</taxon>
        <taxon>Vertebrata</taxon>
        <taxon>Cyclostomata</taxon>
        <taxon>Hyperoartia</taxon>
        <taxon>Petromyzontiformes</taxon>
        <taxon>Petromyzontidae</taxon>
        <taxon>Petromyzon</taxon>
    </lineage>
</organism>
<sequence>MASAAQAKAVELQLQMRHNAEDLHDFLRDMEAWEGDIKIRDAQLRGAQAGGDAASAQNLPPVRNKDLRRKKRKKIDNTASDCIENGVKHGKSEARIKSCDYSAWDKFDVEKAAAEADRGSTPECETEEDEDEEVAEQKQYEELRAKQQALIEKDKGNEYFKTGDYDAANDCYTRGMEADPHNALLPANRAMAFLKLKKYELAESDCNLAIQLDPSYPKAFARRGAARLALNKLKEAREDFEAVLTFDPVNKQAIAELKKIKEMIEKTAKSGASQTSVTTPRQDAAGIRESTSVSVTTLKPEAAETEPSNVVQPFTRQPHLRSKKPLRRMTIEEVGSDMQPKMVQSVEGTGLNAEGVHTPPLPPQPPPPAAQPQPSSAGVRDCGKEEKKVQASVKVADGEEAEATGGAVVGDEGDTRRHGNRRVTGSEQPGVILSVAARDEGRTQQRLPNTQKGTPMTSDLAQTVSVPPPPSNSFQLESDLRQLKGRPNLLYQYIKQIAPIAFPQIMQQPLEPDVLYKLLNVLKESYIPGWDRLSREDLRNTKTKRSSSRCCTTSHSCVALTWLSCSCPQQRRPSPERYLITLRQRRTSVAQV</sequence>
<dbReference type="SMART" id="SM00028">
    <property type="entry name" value="TPR"/>
    <property type="match status" value="3"/>
</dbReference>
<dbReference type="CTD" id="79657"/>
<dbReference type="InterPro" id="IPR019734">
    <property type="entry name" value="TPR_rpt"/>
</dbReference>
<dbReference type="PANTHER" id="PTHR46423:SF1">
    <property type="entry name" value="RNA POLYMERASE II-ASSOCIATED PROTEIN 3"/>
    <property type="match status" value="1"/>
</dbReference>
<feature type="compositionally biased region" description="Polar residues" evidence="6">
    <location>
        <begin position="306"/>
        <end position="315"/>
    </location>
</feature>
<keyword evidence="8" id="KW-1185">Reference proteome</keyword>
<dbReference type="InterPro" id="IPR011990">
    <property type="entry name" value="TPR-like_helical_dom_sf"/>
</dbReference>